<dbReference type="OrthoDB" id="2305498at2759"/>
<keyword evidence="1" id="KW-0853">WD repeat</keyword>
<dbReference type="EMBL" id="CAJHNH020000789">
    <property type="protein sequence ID" value="CAG5119883.1"/>
    <property type="molecule type" value="Genomic_DNA"/>
</dbReference>
<keyword evidence="2" id="KW-0677">Repeat</keyword>
<dbReference type="SMART" id="SM00256">
    <property type="entry name" value="FBOX"/>
    <property type="match status" value="1"/>
</dbReference>
<dbReference type="PANTHER" id="PTHR22847:SF637">
    <property type="entry name" value="WD REPEAT DOMAIN 5B"/>
    <property type="match status" value="1"/>
</dbReference>
<dbReference type="SUPFAM" id="SSF50978">
    <property type="entry name" value="WD40 repeat-like"/>
    <property type="match status" value="1"/>
</dbReference>
<dbReference type="InterPro" id="IPR001810">
    <property type="entry name" value="F-box_dom"/>
</dbReference>
<dbReference type="PANTHER" id="PTHR22847">
    <property type="entry name" value="WD40 REPEAT PROTEIN"/>
    <property type="match status" value="1"/>
</dbReference>
<gene>
    <name evidence="5" type="ORF">CUNI_LOCUS5441</name>
</gene>
<organism evidence="5 6">
    <name type="scientific">Candidula unifasciata</name>
    <dbReference type="NCBI Taxonomy" id="100452"/>
    <lineage>
        <taxon>Eukaryota</taxon>
        <taxon>Metazoa</taxon>
        <taxon>Spiralia</taxon>
        <taxon>Lophotrochozoa</taxon>
        <taxon>Mollusca</taxon>
        <taxon>Gastropoda</taxon>
        <taxon>Heterobranchia</taxon>
        <taxon>Euthyneura</taxon>
        <taxon>Panpulmonata</taxon>
        <taxon>Eupulmonata</taxon>
        <taxon>Stylommatophora</taxon>
        <taxon>Helicina</taxon>
        <taxon>Helicoidea</taxon>
        <taxon>Geomitridae</taxon>
        <taxon>Candidula</taxon>
    </lineage>
</organism>
<name>A0A8S3YSJ5_9EUPU</name>
<dbReference type="Gene3D" id="1.20.1280.50">
    <property type="match status" value="1"/>
</dbReference>
<dbReference type="AlphaFoldDB" id="A0A8S3YSJ5"/>
<proteinExistence type="predicted"/>
<accession>A0A8S3YSJ5</accession>
<dbReference type="GO" id="GO:1990234">
    <property type="term" value="C:transferase complex"/>
    <property type="evidence" value="ECO:0007669"/>
    <property type="project" value="UniProtKB-ARBA"/>
</dbReference>
<reference evidence="5" key="1">
    <citation type="submission" date="2021-04" db="EMBL/GenBank/DDBJ databases">
        <authorList>
            <consortium name="Molecular Ecology Group"/>
        </authorList>
    </citation>
    <scope>NUCLEOTIDE SEQUENCE</scope>
</reference>
<dbReference type="Proteomes" id="UP000678393">
    <property type="component" value="Unassembled WGS sequence"/>
</dbReference>
<dbReference type="InterPro" id="IPR036047">
    <property type="entry name" value="F-box-like_dom_sf"/>
</dbReference>
<dbReference type="SMART" id="SM00320">
    <property type="entry name" value="WD40"/>
    <property type="match status" value="6"/>
</dbReference>
<feature type="region of interest" description="Disordered" evidence="3">
    <location>
        <begin position="40"/>
        <end position="59"/>
    </location>
</feature>
<keyword evidence="6" id="KW-1185">Reference proteome</keyword>
<dbReference type="Gene3D" id="2.130.10.10">
    <property type="entry name" value="YVTN repeat-like/Quinoprotein amine dehydrogenase"/>
    <property type="match status" value="2"/>
</dbReference>
<evidence type="ECO:0000256" key="3">
    <source>
        <dbReference type="SAM" id="MobiDB-lite"/>
    </source>
</evidence>
<evidence type="ECO:0000256" key="1">
    <source>
        <dbReference type="ARBA" id="ARBA00022574"/>
    </source>
</evidence>
<protein>
    <recommendedName>
        <fullName evidence="4">F-box domain-containing protein</fullName>
    </recommendedName>
</protein>
<dbReference type="InterPro" id="IPR015943">
    <property type="entry name" value="WD40/YVTN_repeat-like_dom_sf"/>
</dbReference>
<evidence type="ECO:0000313" key="6">
    <source>
        <dbReference type="Proteomes" id="UP000678393"/>
    </source>
</evidence>
<evidence type="ECO:0000256" key="2">
    <source>
        <dbReference type="ARBA" id="ARBA00022737"/>
    </source>
</evidence>
<evidence type="ECO:0000259" key="4">
    <source>
        <dbReference type="PROSITE" id="PS50181"/>
    </source>
</evidence>
<comment type="caution">
    <text evidence="5">The sequence shown here is derived from an EMBL/GenBank/DDBJ whole genome shotgun (WGS) entry which is preliminary data.</text>
</comment>
<dbReference type="SUPFAM" id="SSF81383">
    <property type="entry name" value="F-box domain"/>
    <property type="match status" value="1"/>
</dbReference>
<dbReference type="InterPro" id="IPR001680">
    <property type="entry name" value="WD40_rpt"/>
</dbReference>
<dbReference type="Pfam" id="PF00400">
    <property type="entry name" value="WD40"/>
    <property type="match status" value="3"/>
</dbReference>
<dbReference type="InterPro" id="IPR036322">
    <property type="entry name" value="WD40_repeat_dom_sf"/>
</dbReference>
<evidence type="ECO:0000313" key="5">
    <source>
        <dbReference type="EMBL" id="CAG5119883.1"/>
    </source>
</evidence>
<dbReference type="PROSITE" id="PS50181">
    <property type="entry name" value="FBOX"/>
    <property type="match status" value="1"/>
</dbReference>
<sequence length="647" mass="72243">MPFQFSSGLILFMDMDDSLACSDFGDCRSITSSAAASLATHQPDPVKADGEQNPNLTAKKDQESICPKNLFMDNGEFLCRESMLSSKKGAENDVTDGSVSVSYGTCTSVSPVDACDMTRYVSGSSLPSDGHNSSSAPDGCTYLQHFPSHLDESRLVLNKGFDAKMEYSQAVVQSKHKLDVSSNLVSQSEDEQRRSLKLIHSDSSHVHVIERKVLSESDFRFDEKSDVCMDSNPHVCDEDGISHFVSDGCHSFLGAITLDQLDDDVLYHIARFLEARVLRFALSLVCRRFYAMFANETYWRTRITVKWPKPYPAVSCLTDFNWVDAYVEREDNYRVWKDAAGHKHHFKYSYNLFGGVDAVHLMKDGQLVVCGDRSRTLNLIDFSKYSGPDSDEVQMQDMLCHTDRVVHQGWIWSIASAGNNIVTGSWDTYVRMFDVEAGCQLASNFKCHSSVLSLYAENNETIASCSDRKVYFFDHRTSAARSETFHTQPVLCVAGNDNFVISGSEDKSVSVFDRRAGKIFIMFKLKNYPLCMSYTENQLWFGDRTGTLHLHDGTDGLFQHVGSYDIGHTEKMTGVVSTRGAIYTCSGDRSIKVLHPTTDPDIITTLAVHDKEIAKIDYNNGVLVSAGGDDCIGVWLPKHWGSDTYLI</sequence>
<feature type="domain" description="F-box" evidence="4">
    <location>
        <begin position="255"/>
        <end position="302"/>
    </location>
</feature>